<keyword evidence="3" id="KW-1185">Reference proteome</keyword>
<dbReference type="Proteomes" id="UP001148838">
    <property type="component" value="Unassembled WGS sequence"/>
</dbReference>
<feature type="region of interest" description="Disordered" evidence="1">
    <location>
        <begin position="1"/>
        <end position="20"/>
    </location>
</feature>
<proteinExistence type="predicted"/>
<evidence type="ECO:0000256" key="1">
    <source>
        <dbReference type="SAM" id="MobiDB-lite"/>
    </source>
</evidence>
<evidence type="ECO:0000313" key="2">
    <source>
        <dbReference type="EMBL" id="KAJ4428933.1"/>
    </source>
</evidence>
<accession>A0ABQ8S4Q9</accession>
<evidence type="ECO:0000313" key="3">
    <source>
        <dbReference type="Proteomes" id="UP001148838"/>
    </source>
</evidence>
<comment type="caution">
    <text evidence="2">The sequence shown here is derived from an EMBL/GenBank/DDBJ whole genome shotgun (WGS) entry which is preliminary data.</text>
</comment>
<dbReference type="EMBL" id="JAJSOF020000036">
    <property type="protein sequence ID" value="KAJ4428933.1"/>
    <property type="molecule type" value="Genomic_DNA"/>
</dbReference>
<sequence>MAGLCEDGNEPPGSLKASKYHRNQLEDSRLACIITRQSGNRFCQIRSIGPSCATYRREEKEMFSEYKEVD</sequence>
<gene>
    <name evidence="2" type="ORF">ANN_25929</name>
</gene>
<reference evidence="2 3" key="1">
    <citation type="journal article" date="2022" name="Allergy">
        <title>Genome assembly and annotation of Periplaneta americana reveal a comprehensive cockroach allergen profile.</title>
        <authorList>
            <person name="Wang L."/>
            <person name="Xiong Q."/>
            <person name="Saelim N."/>
            <person name="Wang L."/>
            <person name="Nong W."/>
            <person name="Wan A.T."/>
            <person name="Shi M."/>
            <person name="Liu X."/>
            <person name="Cao Q."/>
            <person name="Hui J.H.L."/>
            <person name="Sookrung N."/>
            <person name="Leung T.F."/>
            <person name="Tungtrongchitr A."/>
            <person name="Tsui S.K.W."/>
        </authorList>
    </citation>
    <scope>NUCLEOTIDE SEQUENCE [LARGE SCALE GENOMIC DNA]</scope>
    <source>
        <strain evidence="2">PWHHKU_190912</strain>
    </source>
</reference>
<organism evidence="2 3">
    <name type="scientific">Periplaneta americana</name>
    <name type="common">American cockroach</name>
    <name type="synonym">Blatta americana</name>
    <dbReference type="NCBI Taxonomy" id="6978"/>
    <lineage>
        <taxon>Eukaryota</taxon>
        <taxon>Metazoa</taxon>
        <taxon>Ecdysozoa</taxon>
        <taxon>Arthropoda</taxon>
        <taxon>Hexapoda</taxon>
        <taxon>Insecta</taxon>
        <taxon>Pterygota</taxon>
        <taxon>Neoptera</taxon>
        <taxon>Polyneoptera</taxon>
        <taxon>Dictyoptera</taxon>
        <taxon>Blattodea</taxon>
        <taxon>Blattoidea</taxon>
        <taxon>Blattidae</taxon>
        <taxon>Blattinae</taxon>
        <taxon>Periplaneta</taxon>
    </lineage>
</organism>
<name>A0ABQ8S4Q9_PERAM</name>
<protein>
    <submittedName>
        <fullName evidence="2">Uncharacterized protein</fullName>
    </submittedName>
</protein>